<organism evidence="2">
    <name type="scientific">Tanacetum cinerariifolium</name>
    <name type="common">Dalmatian daisy</name>
    <name type="synonym">Chrysanthemum cinerariifolium</name>
    <dbReference type="NCBI Taxonomy" id="118510"/>
    <lineage>
        <taxon>Eukaryota</taxon>
        <taxon>Viridiplantae</taxon>
        <taxon>Streptophyta</taxon>
        <taxon>Embryophyta</taxon>
        <taxon>Tracheophyta</taxon>
        <taxon>Spermatophyta</taxon>
        <taxon>Magnoliopsida</taxon>
        <taxon>eudicotyledons</taxon>
        <taxon>Gunneridae</taxon>
        <taxon>Pentapetalae</taxon>
        <taxon>asterids</taxon>
        <taxon>campanulids</taxon>
        <taxon>Asterales</taxon>
        <taxon>Asteraceae</taxon>
        <taxon>Asteroideae</taxon>
        <taxon>Anthemideae</taxon>
        <taxon>Anthemidinae</taxon>
        <taxon>Tanacetum</taxon>
    </lineage>
</organism>
<dbReference type="EMBL" id="BKCJ011092822">
    <property type="protein sequence ID" value="GFC84084.1"/>
    <property type="molecule type" value="Genomic_DNA"/>
</dbReference>
<comment type="caution">
    <text evidence="2">The sequence shown here is derived from an EMBL/GenBank/DDBJ whole genome shotgun (WGS) entry which is preliminary data.</text>
</comment>
<reference evidence="2" key="1">
    <citation type="journal article" date="2019" name="Sci. Rep.">
        <title>Draft genome of Tanacetum cinerariifolium, the natural source of mosquito coil.</title>
        <authorList>
            <person name="Yamashiro T."/>
            <person name="Shiraishi A."/>
            <person name="Satake H."/>
            <person name="Nakayama K."/>
        </authorList>
    </citation>
    <scope>NUCLEOTIDE SEQUENCE</scope>
</reference>
<name>A0A699RMW4_TANCI</name>
<dbReference type="AlphaFoldDB" id="A0A699RMW4"/>
<evidence type="ECO:0000313" key="2">
    <source>
        <dbReference type="EMBL" id="GFC84084.1"/>
    </source>
</evidence>
<accession>A0A699RMW4</accession>
<feature type="compositionally biased region" description="Polar residues" evidence="1">
    <location>
        <begin position="126"/>
        <end position="142"/>
    </location>
</feature>
<protein>
    <submittedName>
        <fullName evidence="2">Uncharacterized protein</fullName>
    </submittedName>
</protein>
<gene>
    <name evidence="2" type="ORF">Tci_856054</name>
</gene>
<evidence type="ECO:0000256" key="1">
    <source>
        <dbReference type="SAM" id="MobiDB-lite"/>
    </source>
</evidence>
<sequence length="180" mass="21031">NVVSKTNQEPPQDSNIHQLIEECSVEVHEEQKQKMEDTMFDLVKICHHKQFLCIHDDIDDLIESALDSKLLSINSQRLDKKEQEVKIVEEQLAERRNQYDQSTSTDRPIFLNGDEDHPVQNKESPENSSEETVVSKTNQKPPQDSDIHQLIEKCSIYVPEQQKQNMEKTMLDLVKNFHHK</sequence>
<feature type="compositionally biased region" description="Basic and acidic residues" evidence="1">
    <location>
        <begin position="114"/>
        <end position="125"/>
    </location>
</feature>
<feature type="region of interest" description="Disordered" evidence="1">
    <location>
        <begin position="93"/>
        <end position="147"/>
    </location>
</feature>
<feature type="non-terminal residue" evidence="2">
    <location>
        <position position="1"/>
    </location>
</feature>
<proteinExistence type="predicted"/>